<keyword evidence="2 4" id="KW-0238">DNA-binding</keyword>
<dbReference type="Proteomes" id="UP000247346">
    <property type="component" value="Unassembled WGS sequence"/>
</dbReference>
<evidence type="ECO:0000259" key="5">
    <source>
        <dbReference type="PROSITE" id="PS50977"/>
    </source>
</evidence>
<dbReference type="SUPFAM" id="SSF46689">
    <property type="entry name" value="Homeodomain-like"/>
    <property type="match status" value="1"/>
</dbReference>
<dbReference type="InterPro" id="IPR001647">
    <property type="entry name" value="HTH_TetR"/>
</dbReference>
<dbReference type="InterPro" id="IPR050109">
    <property type="entry name" value="HTH-type_TetR-like_transc_reg"/>
</dbReference>
<comment type="caution">
    <text evidence="6">The sequence shown here is derived from an EMBL/GenBank/DDBJ whole genome shotgun (WGS) entry which is preliminary data.</text>
</comment>
<dbReference type="EMBL" id="MDEK01000011">
    <property type="protein sequence ID" value="PPU81834.1"/>
    <property type="molecule type" value="Genomic_DNA"/>
</dbReference>
<dbReference type="InterPro" id="IPR036271">
    <property type="entry name" value="Tet_transcr_reg_TetR-rel_C_sf"/>
</dbReference>
<dbReference type="PANTHER" id="PTHR30055:SF151">
    <property type="entry name" value="TRANSCRIPTIONAL REGULATORY PROTEIN"/>
    <property type="match status" value="1"/>
</dbReference>
<evidence type="ECO:0000313" key="7">
    <source>
        <dbReference type="Proteomes" id="UP000247346"/>
    </source>
</evidence>
<dbReference type="GO" id="GO:0000976">
    <property type="term" value="F:transcription cis-regulatory region binding"/>
    <property type="evidence" value="ECO:0007669"/>
    <property type="project" value="TreeGrafter"/>
</dbReference>
<sequence>MAKTRPSPSRRDAALSREQIVDAAIALLDRDGEAGLTFRALSERLATGPGALYGHIADKRDLLTAACDAVIARSLPAPPAGATPQAAIRALALAMFDAINAHPWIGSALWQAPGQLPIVRIIEGLGQPLRVLGVADTAQWAAVSALLNYLLGVSGQNAANTQLALTQGLVRSEALDAMAGTWSRLDPVAYPFVRSMAGALRTHDDRLDFVAGIDLILAGILAQGAAPAPGDVRKRRRS</sequence>
<accession>A0A2P5Z2J0</accession>
<dbReference type="RefSeq" id="WP_010343808.1">
    <property type="nucleotide sequence ID" value="NZ_CP132343.1"/>
</dbReference>
<dbReference type="InterPro" id="IPR009057">
    <property type="entry name" value="Homeodomain-like_sf"/>
</dbReference>
<dbReference type="SUPFAM" id="SSF48498">
    <property type="entry name" value="Tetracyclin repressor-like, C-terminal domain"/>
    <property type="match status" value="1"/>
</dbReference>
<reference evidence="6 7" key="1">
    <citation type="submission" date="2016-08" db="EMBL/GenBank/DDBJ databases">
        <authorList>
            <person name="Seilhamer J.J."/>
        </authorList>
    </citation>
    <scope>NUCLEOTIDE SEQUENCE [LARGE SCALE GENOMIC DNA]</scope>
    <source>
        <strain evidence="6 7">CFBP4641</strain>
    </source>
</reference>
<evidence type="ECO:0000256" key="2">
    <source>
        <dbReference type="ARBA" id="ARBA00023125"/>
    </source>
</evidence>
<dbReference type="Pfam" id="PF00440">
    <property type="entry name" value="TetR_N"/>
    <property type="match status" value="1"/>
</dbReference>
<evidence type="ECO:0000256" key="1">
    <source>
        <dbReference type="ARBA" id="ARBA00023015"/>
    </source>
</evidence>
<dbReference type="PANTHER" id="PTHR30055">
    <property type="entry name" value="HTH-TYPE TRANSCRIPTIONAL REGULATOR RUTR"/>
    <property type="match status" value="1"/>
</dbReference>
<protein>
    <submittedName>
        <fullName evidence="6">TetR family transcriptional regulator</fullName>
    </submittedName>
</protein>
<dbReference type="Gene3D" id="1.10.10.60">
    <property type="entry name" value="Homeodomain-like"/>
    <property type="match status" value="1"/>
</dbReference>
<name>A0A2P5Z2J0_9XANT</name>
<dbReference type="OrthoDB" id="4541465at2"/>
<keyword evidence="3" id="KW-0804">Transcription</keyword>
<feature type="DNA-binding region" description="H-T-H motif" evidence="4">
    <location>
        <begin position="37"/>
        <end position="56"/>
    </location>
</feature>
<dbReference type="AlphaFoldDB" id="A0A2P5Z2J0"/>
<keyword evidence="1" id="KW-0805">Transcription regulation</keyword>
<organism evidence="6 7">
    <name type="scientific">Xanthomonas sacchari</name>
    <dbReference type="NCBI Taxonomy" id="56458"/>
    <lineage>
        <taxon>Bacteria</taxon>
        <taxon>Pseudomonadati</taxon>
        <taxon>Pseudomonadota</taxon>
        <taxon>Gammaproteobacteria</taxon>
        <taxon>Lysobacterales</taxon>
        <taxon>Lysobacteraceae</taxon>
        <taxon>Xanthomonas</taxon>
    </lineage>
</organism>
<dbReference type="GeneID" id="93877611"/>
<feature type="domain" description="HTH tetR-type" evidence="5">
    <location>
        <begin position="14"/>
        <end position="74"/>
    </location>
</feature>
<evidence type="ECO:0000256" key="4">
    <source>
        <dbReference type="PROSITE-ProRule" id="PRU00335"/>
    </source>
</evidence>
<dbReference type="GO" id="GO:0003700">
    <property type="term" value="F:DNA-binding transcription factor activity"/>
    <property type="evidence" value="ECO:0007669"/>
    <property type="project" value="TreeGrafter"/>
</dbReference>
<evidence type="ECO:0000256" key="3">
    <source>
        <dbReference type="ARBA" id="ARBA00023163"/>
    </source>
</evidence>
<evidence type="ECO:0000313" key="6">
    <source>
        <dbReference type="EMBL" id="PPU81834.1"/>
    </source>
</evidence>
<proteinExistence type="predicted"/>
<gene>
    <name evidence="6" type="ORF">XsacCFBP4641_12720</name>
</gene>
<dbReference type="PROSITE" id="PS50977">
    <property type="entry name" value="HTH_TETR_2"/>
    <property type="match status" value="1"/>
</dbReference>
<dbReference type="Gene3D" id="1.10.357.10">
    <property type="entry name" value="Tetracycline Repressor, domain 2"/>
    <property type="match status" value="1"/>
</dbReference>